<dbReference type="GO" id="GO:0005829">
    <property type="term" value="C:cytosol"/>
    <property type="evidence" value="ECO:0007669"/>
    <property type="project" value="TreeGrafter"/>
</dbReference>
<protein>
    <submittedName>
        <fullName evidence="6">DNA-binding transcriptional LysR family regulator</fullName>
    </submittedName>
</protein>
<dbReference type="PANTHER" id="PTHR30419">
    <property type="entry name" value="HTH-TYPE TRANSCRIPTIONAL REGULATOR YBHD"/>
    <property type="match status" value="1"/>
</dbReference>
<dbReference type="AlphaFoldDB" id="A0A7W8HCU0"/>
<evidence type="ECO:0000259" key="5">
    <source>
        <dbReference type="PROSITE" id="PS50931"/>
    </source>
</evidence>
<keyword evidence="7" id="KW-1185">Reference proteome</keyword>
<organism evidence="6 7">
    <name type="scientific">Catenibacillus scindens</name>
    <dbReference type="NCBI Taxonomy" id="673271"/>
    <lineage>
        <taxon>Bacteria</taxon>
        <taxon>Bacillati</taxon>
        <taxon>Bacillota</taxon>
        <taxon>Clostridia</taxon>
        <taxon>Lachnospirales</taxon>
        <taxon>Lachnospiraceae</taxon>
        <taxon>Catenibacillus</taxon>
    </lineage>
</organism>
<evidence type="ECO:0000313" key="6">
    <source>
        <dbReference type="EMBL" id="MBB5265317.1"/>
    </source>
</evidence>
<dbReference type="Proteomes" id="UP000543642">
    <property type="component" value="Unassembled WGS sequence"/>
</dbReference>
<dbReference type="InterPro" id="IPR005119">
    <property type="entry name" value="LysR_subst-bd"/>
</dbReference>
<dbReference type="SUPFAM" id="SSF53850">
    <property type="entry name" value="Periplasmic binding protein-like II"/>
    <property type="match status" value="1"/>
</dbReference>
<accession>A0A7W8HCU0</accession>
<dbReference type="Gene3D" id="1.10.10.10">
    <property type="entry name" value="Winged helix-like DNA-binding domain superfamily/Winged helix DNA-binding domain"/>
    <property type="match status" value="1"/>
</dbReference>
<dbReference type="InterPro" id="IPR000847">
    <property type="entry name" value="LysR_HTH_N"/>
</dbReference>
<keyword evidence="3 6" id="KW-0238">DNA-binding</keyword>
<gene>
    <name evidence="6" type="ORF">HNP82_002460</name>
</gene>
<dbReference type="GO" id="GO:0003677">
    <property type="term" value="F:DNA binding"/>
    <property type="evidence" value="ECO:0007669"/>
    <property type="project" value="UniProtKB-KW"/>
</dbReference>
<evidence type="ECO:0000256" key="4">
    <source>
        <dbReference type="ARBA" id="ARBA00023163"/>
    </source>
</evidence>
<dbReference type="GO" id="GO:0003700">
    <property type="term" value="F:DNA-binding transcription factor activity"/>
    <property type="evidence" value="ECO:0007669"/>
    <property type="project" value="InterPro"/>
</dbReference>
<dbReference type="Gene3D" id="3.40.190.290">
    <property type="match status" value="1"/>
</dbReference>
<evidence type="ECO:0000313" key="7">
    <source>
        <dbReference type="Proteomes" id="UP000543642"/>
    </source>
</evidence>
<dbReference type="SUPFAM" id="SSF46785">
    <property type="entry name" value="Winged helix' DNA-binding domain"/>
    <property type="match status" value="1"/>
</dbReference>
<dbReference type="RefSeq" id="WP_183775161.1">
    <property type="nucleotide sequence ID" value="NZ_JACHFW010000010.1"/>
</dbReference>
<evidence type="ECO:0000256" key="3">
    <source>
        <dbReference type="ARBA" id="ARBA00023125"/>
    </source>
</evidence>
<comment type="caution">
    <text evidence="6">The sequence shown here is derived from an EMBL/GenBank/DDBJ whole genome shotgun (WGS) entry which is preliminary data.</text>
</comment>
<comment type="similarity">
    <text evidence="1">Belongs to the LysR transcriptional regulatory family.</text>
</comment>
<evidence type="ECO:0000256" key="2">
    <source>
        <dbReference type="ARBA" id="ARBA00023015"/>
    </source>
</evidence>
<dbReference type="InterPro" id="IPR050950">
    <property type="entry name" value="HTH-type_LysR_regulators"/>
</dbReference>
<dbReference type="PANTHER" id="PTHR30419:SF8">
    <property type="entry name" value="NITROGEN ASSIMILATION TRANSCRIPTIONAL ACTIVATOR-RELATED"/>
    <property type="match status" value="1"/>
</dbReference>
<dbReference type="CDD" id="cd05466">
    <property type="entry name" value="PBP2_LTTR_substrate"/>
    <property type="match status" value="1"/>
</dbReference>
<feature type="domain" description="HTH lysR-type" evidence="5">
    <location>
        <begin position="1"/>
        <end position="58"/>
    </location>
</feature>
<reference evidence="6 7" key="1">
    <citation type="submission" date="2020-08" db="EMBL/GenBank/DDBJ databases">
        <title>Genomic Encyclopedia of Type Strains, Phase IV (KMG-IV): sequencing the most valuable type-strain genomes for metagenomic binning, comparative biology and taxonomic classification.</title>
        <authorList>
            <person name="Goeker M."/>
        </authorList>
    </citation>
    <scope>NUCLEOTIDE SEQUENCE [LARGE SCALE GENOMIC DNA]</scope>
    <source>
        <strain evidence="6 7">DSM 106146</strain>
    </source>
</reference>
<proteinExistence type="inferred from homology"/>
<dbReference type="PROSITE" id="PS50931">
    <property type="entry name" value="HTH_LYSR"/>
    <property type="match status" value="1"/>
</dbReference>
<dbReference type="Pfam" id="PF00126">
    <property type="entry name" value="HTH_1"/>
    <property type="match status" value="1"/>
</dbReference>
<dbReference type="InterPro" id="IPR036390">
    <property type="entry name" value="WH_DNA-bd_sf"/>
</dbReference>
<dbReference type="InterPro" id="IPR036388">
    <property type="entry name" value="WH-like_DNA-bd_sf"/>
</dbReference>
<sequence>MNTKTLTEFQAVYENQSIHKAARQLFITPQGLGKNIRQLEEELHTQLFERTKQGVLPTASGRLLYKKSADILRQLRQVDHEIQQLKFQDSRLRIGCAYGVFNMLPMQKLLDFIQNHPKIAVEYYEYSNEEIRRQILDARLDYGIIVGRSDERDFLEKKLAACPVVVLVYEGHPLYDAGEVPIARLEGEKLLSMNEAFWICQEMIRRCREAGFEPEIIAKSVDGIVLQKLCSQKIGLAIVPEVVVGELNMTNLRAIPLKERFFWEIYGICCHDAKAYMSVRLFDEAL</sequence>
<name>A0A7W8HCU0_9FIRM</name>
<evidence type="ECO:0000256" key="1">
    <source>
        <dbReference type="ARBA" id="ARBA00009437"/>
    </source>
</evidence>
<dbReference type="EMBL" id="JACHFW010000010">
    <property type="protein sequence ID" value="MBB5265317.1"/>
    <property type="molecule type" value="Genomic_DNA"/>
</dbReference>
<keyword evidence="4" id="KW-0804">Transcription</keyword>
<dbReference type="Pfam" id="PF03466">
    <property type="entry name" value="LysR_substrate"/>
    <property type="match status" value="1"/>
</dbReference>
<keyword evidence="2" id="KW-0805">Transcription regulation</keyword>